<evidence type="ECO:0000313" key="4">
    <source>
        <dbReference type="Proteomes" id="UP001560019"/>
    </source>
</evidence>
<dbReference type="RefSeq" id="WP_125405931.1">
    <property type="nucleotide sequence ID" value="NZ_JBEHHI010000001.1"/>
</dbReference>
<organism evidence="3 4">
    <name type="scientific">Rhodovulum iodosum</name>
    <dbReference type="NCBI Taxonomy" id="68291"/>
    <lineage>
        <taxon>Bacteria</taxon>
        <taxon>Pseudomonadati</taxon>
        <taxon>Pseudomonadota</taxon>
        <taxon>Alphaproteobacteria</taxon>
        <taxon>Rhodobacterales</taxon>
        <taxon>Paracoccaceae</taxon>
        <taxon>Rhodovulum</taxon>
    </lineage>
</organism>
<evidence type="ECO:0000256" key="1">
    <source>
        <dbReference type="ARBA" id="ARBA00022801"/>
    </source>
</evidence>
<dbReference type="InterPro" id="IPR000073">
    <property type="entry name" value="AB_hydrolase_1"/>
</dbReference>
<name>A0ABV3XQW4_9RHOB</name>
<sequence>MTSDIEGFAKSRVDVGGLRLAMHRGGAGAPLILLHGYPQNHMCWSAVAPALARDFDVIVPDLRGYGDSDAPADDDGHTAYSKRQMARDIVGLMDALGLDSAGVLGHDRGARVAYRLALDHPARVSRLGIVEVVPTGDFWAAWSADLALKAYHWTFLAQPAPLPERLIGADPVGYIEHTLQSWTKAKSLDAFAGAALAAYRRQAADPARIAAMCADYRAGATTDRRLDEADRAAGRTIACPVFFLWSDIGFPAQTDAPAALWARWAPDLADASCDSGHFAPEENPQAVLDHFAPFFAASLDRPEG</sequence>
<feature type="domain" description="AB hydrolase-1" evidence="2">
    <location>
        <begin position="30"/>
        <end position="283"/>
    </location>
</feature>
<protein>
    <submittedName>
        <fullName evidence="3">Haloacetate dehalogenase</fullName>
    </submittedName>
</protein>
<accession>A0ABV3XQW4</accession>
<reference evidence="3 4" key="1">
    <citation type="submission" date="2024-06" db="EMBL/GenBank/DDBJ databases">
        <title>Genome of Rhodovulum iodosum, a marine photoferrotroph.</title>
        <authorList>
            <person name="Bianchini G."/>
            <person name="Nikeleit V."/>
            <person name="Kappler A."/>
            <person name="Bryce C."/>
            <person name="Sanchez-Baracaldo P."/>
        </authorList>
    </citation>
    <scope>NUCLEOTIDE SEQUENCE [LARGE SCALE GENOMIC DNA]</scope>
    <source>
        <strain evidence="3 4">UT/N1</strain>
    </source>
</reference>
<proteinExistence type="predicted"/>
<dbReference type="PRINTS" id="PR00111">
    <property type="entry name" value="ABHYDROLASE"/>
</dbReference>
<dbReference type="InterPro" id="IPR000639">
    <property type="entry name" value="Epox_hydrolase-like"/>
</dbReference>
<keyword evidence="1" id="KW-0378">Hydrolase</keyword>
<dbReference type="Proteomes" id="UP001560019">
    <property type="component" value="Unassembled WGS sequence"/>
</dbReference>
<dbReference type="Pfam" id="PF00561">
    <property type="entry name" value="Abhydrolase_1"/>
    <property type="match status" value="1"/>
</dbReference>
<gene>
    <name evidence="3" type="ORF">Ga0609869_001055</name>
</gene>
<evidence type="ECO:0000313" key="3">
    <source>
        <dbReference type="EMBL" id="MEX5727702.1"/>
    </source>
</evidence>
<dbReference type="PRINTS" id="PR00412">
    <property type="entry name" value="EPOXHYDRLASE"/>
</dbReference>
<dbReference type="PANTHER" id="PTHR43329">
    <property type="entry name" value="EPOXIDE HYDROLASE"/>
    <property type="match status" value="1"/>
</dbReference>
<evidence type="ECO:0000259" key="2">
    <source>
        <dbReference type="Pfam" id="PF00561"/>
    </source>
</evidence>
<keyword evidence="4" id="KW-1185">Reference proteome</keyword>
<comment type="caution">
    <text evidence="3">The sequence shown here is derived from an EMBL/GenBank/DDBJ whole genome shotgun (WGS) entry which is preliminary data.</text>
</comment>
<dbReference type="EMBL" id="JBEHHI010000001">
    <property type="protein sequence ID" value="MEX5727702.1"/>
    <property type="molecule type" value="Genomic_DNA"/>
</dbReference>
<dbReference type="Gene3D" id="3.40.50.1820">
    <property type="entry name" value="alpha/beta hydrolase"/>
    <property type="match status" value="1"/>
</dbReference>
<dbReference type="SUPFAM" id="SSF53474">
    <property type="entry name" value="alpha/beta-Hydrolases"/>
    <property type="match status" value="1"/>
</dbReference>
<dbReference type="InterPro" id="IPR029058">
    <property type="entry name" value="AB_hydrolase_fold"/>
</dbReference>